<dbReference type="EMBL" id="CP022129">
    <property type="protein sequence ID" value="ASF45329.1"/>
    <property type="molecule type" value="Genomic_DNA"/>
</dbReference>
<dbReference type="RefSeq" id="WP_088618211.1">
    <property type="nucleotide sequence ID" value="NZ_CP022129.1"/>
</dbReference>
<evidence type="ECO:0000313" key="3">
    <source>
        <dbReference type="Proteomes" id="UP000197019"/>
    </source>
</evidence>
<reference evidence="2 3" key="1">
    <citation type="submission" date="2017-06" db="EMBL/GenBank/DDBJ databases">
        <title>Genome Sequencing of the methanotroph Methylovulum psychrotolerants str. HV10-M2 isolated from a high-altitude environment.</title>
        <authorList>
            <person name="Mateos-Rivera A."/>
        </authorList>
    </citation>
    <scope>NUCLEOTIDE SEQUENCE [LARGE SCALE GENOMIC DNA]</scope>
    <source>
        <strain evidence="2 3">HV10_M2</strain>
    </source>
</reference>
<name>A0A1Z4BVT9_9GAMM</name>
<keyword evidence="3" id="KW-1185">Reference proteome</keyword>
<dbReference type="AlphaFoldDB" id="A0A1Z4BVT9"/>
<gene>
    <name evidence="2" type="ORF">CEK71_04195</name>
</gene>
<dbReference type="InterPro" id="IPR023614">
    <property type="entry name" value="Porin_dom_sf"/>
</dbReference>
<dbReference type="Proteomes" id="UP000197019">
    <property type="component" value="Chromosome"/>
</dbReference>
<feature type="chain" id="PRO_5012712459" description="Porin" evidence="1">
    <location>
        <begin position="25"/>
        <end position="346"/>
    </location>
</feature>
<organism evidence="2 3">
    <name type="scientific">Methylovulum psychrotolerans</name>
    <dbReference type="NCBI Taxonomy" id="1704499"/>
    <lineage>
        <taxon>Bacteria</taxon>
        <taxon>Pseudomonadati</taxon>
        <taxon>Pseudomonadota</taxon>
        <taxon>Gammaproteobacteria</taxon>
        <taxon>Methylococcales</taxon>
        <taxon>Methylococcaceae</taxon>
        <taxon>Methylovulum</taxon>
    </lineage>
</organism>
<dbReference type="Gene3D" id="2.40.160.10">
    <property type="entry name" value="Porin"/>
    <property type="match status" value="1"/>
</dbReference>
<sequence length="346" mass="39205">MPKPLCPTLIVLLLLGHSLSGSWAAPPLPPSYKWGRGISVPALDFNLGGYANVSYMHPENQPNYLKLDEISLLISWSPLQRLRFFAEVEADDWLSTQYPNSFANAIRAERLYADLLATDTLTVRVGKFLTPLGRWNVIHAAPLIWTTTRPLVTDEQLFSHHLNGLMLTQRIQFSERNLDISVYADHSSQFDIFDNSTTGFDDAFGGRVNLELSEPWQVGFSFINFTNELHPKAERNNMVGMDFVWKKDGYEVTTEAIYRHANDSQGQEHGLYLQGIAPLAKQVFAIGRYEYLNGTHQFIRTDTHIGVTGLAWRPYVPLVFKAEYRFGSQNESVAPSGFFTSISMFF</sequence>
<dbReference type="KEGG" id="mpsy:CEK71_04195"/>
<accession>A0A1Z4BVT9</accession>
<protein>
    <recommendedName>
        <fullName evidence="4">Porin</fullName>
    </recommendedName>
</protein>
<evidence type="ECO:0000256" key="1">
    <source>
        <dbReference type="SAM" id="SignalP"/>
    </source>
</evidence>
<dbReference type="OrthoDB" id="5571598at2"/>
<keyword evidence="1" id="KW-0732">Signal</keyword>
<dbReference type="SUPFAM" id="SSF56935">
    <property type="entry name" value="Porins"/>
    <property type="match status" value="1"/>
</dbReference>
<evidence type="ECO:0008006" key="4">
    <source>
        <dbReference type="Google" id="ProtNLM"/>
    </source>
</evidence>
<evidence type="ECO:0000313" key="2">
    <source>
        <dbReference type="EMBL" id="ASF45329.1"/>
    </source>
</evidence>
<proteinExistence type="predicted"/>
<feature type="signal peptide" evidence="1">
    <location>
        <begin position="1"/>
        <end position="24"/>
    </location>
</feature>